<dbReference type="InterPro" id="IPR036249">
    <property type="entry name" value="Thioredoxin-like_sf"/>
</dbReference>
<dbReference type="AlphaFoldDB" id="A0A2A2IFC1"/>
<organism evidence="3 4">
    <name type="scientific">Virgibacillus profundi</name>
    <dbReference type="NCBI Taxonomy" id="2024555"/>
    <lineage>
        <taxon>Bacteria</taxon>
        <taxon>Bacillati</taxon>
        <taxon>Bacillota</taxon>
        <taxon>Bacilli</taxon>
        <taxon>Bacillales</taxon>
        <taxon>Bacillaceae</taxon>
        <taxon>Virgibacillus</taxon>
    </lineage>
</organism>
<dbReference type="Gene3D" id="3.40.30.10">
    <property type="entry name" value="Glutaredoxin"/>
    <property type="match status" value="1"/>
</dbReference>
<evidence type="ECO:0000313" key="4">
    <source>
        <dbReference type="Proteomes" id="UP000218887"/>
    </source>
</evidence>
<gene>
    <name evidence="3" type="ORF">CIL05_07755</name>
</gene>
<name>A0A2A2IFC1_9BACI</name>
<comment type="caution">
    <text evidence="3">The sequence shown here is derived from an EMBL/GenBank/DDBJ whole genome shotgun (WGS) entry which is preliminary data.</text>
</comment>
<feature type="domain" description="Glutaredoxin" evidence="2">
    <location>
        <begin position="45"/>
        <end position="99"/>
    </location>
</feature>
<evidence type="ECO:0000259" key="2">
    <source>
        <dbReference type="Pfam" id="PF00462"/>
    </source>
</evidence>
<evidence type="ECO:0000313" key="3">
    <source>
        <dbReference type="EMBL" id="PAV30357.1"/>
    </source>
</evidence>
<keyword evidence="1" id="KW-1133">Transmembrane helix</keyword>
<sequence>MRHKSISIVNCCNRGLAINTSYYNFLLLLLILKMKRRNIMSKPILFTKRGCVPCSSLKRFLLTETELDYEEIDVDKEPQTLEEYDIMSVPTLIIGDKRVTGFVPHEIIQLINEAE</sequence>
<keyword evidence="4" id="KW-1185">Reference proteome</keyword>
<reference evidence="3 4" key="1">
    <citation type="submission" date="2017-08" db="EMBL/GenBank/DDBJ databases">
        <title>Virgibacillus indicus sp. nov. and Virgibacillus profoundi sp. nov, two moderately halophilic bacteria isolated from marine sediment by using the Microfluidic Streak Plate.</title>
        <authorList>
            <person name="Xu B."/>
            <person name="Hu B."/>
            <person name="Wang J."/>
            <person name="Zhu Y."/>
            <person name="Huang L."/>
            <person name="Du W."/>
            <person name="Huang Y."/>
        </authorList>
    </citation>
    <scope>NUCLEOTIDE SEQUENCE [LARGE SCALE GENOMIC DNA]</scope>
    <source>
        <strain evidence="3 4">IO3-P3-H5</strain>
    </source>
</reference>
<evidence type="ECO:0000256" key="1">
    <source>
        <dbReference type="SAM" id="Phobius"/>
    </source>
</evidence>
<proteinExistence type="predicted"/>
<dbReference type="Proteomes" id="UP000218887">
    <property type="component" value="Unassembled WGS sequence"/>
</dbReference>
<feature type="transmembrane region" description="Helical" evidence="1">
    <location>
        <begin position="15"/>
        <end position="32"/>
    </location>
</feature>
<dbReference type="Pfam" id="PF00462">
    <property type="entry name" value="Glutaredoxin"/>
    <property type="match status" value="1"/>
</dbReference>
<dbReference type="EMBL" id="NPOA01000004">
    <property type="protein sequence ID" value="PAV30357.1"/>
    <property type="molecule type" value="Genomic_DNA"/>
</dbReference>
<dbReference type="InterPro" id="IPR002109">
    <property type="entry name" value="Glutaredoxin"/>
</dbReference>
<dbReference type="SUPFAM" id="SSF52833">
    <property type="entry name" value="Thioredoxin-like"/>
    <property type="match status" value="1"/>
</dbReference>
<protein>
    <recommendedName>
        <fullName evidence="2">Glutaredoxin domain-containing protein</fullName>
    </recommendedName>
</protein>
<keyword evidence="1" id="KW-0812">Transmembrane</keyword>
<accession>A0A2A2IFC1</accession>
<keyword evidence="1" id="KW-0472">Membrane</keyword>
<dbReference type="CDD" id="cd02976">
    <property type="entry name" value="NrdH"/>
    <property type="match status" value="1"/>
</dbReference>
<dbReference type="PROSITE" id="PS51354">
    <property type="entry name" value="GLUTAREDOXIN_2"/>
    <property type="match status" value="1"/>
</dbReference>